<dbReference type="GO" id="GO:0009411">
    <property type="term" value="P:response to UV"/>
    <property type="evidence" value="ECO:0007669"/>
    <property type="project" value="UniProtKB-ARBA"/>
</dbReference>
<feature type="region of interest" description="Disordered" evidence="18">
    <location>
        <begin position="868"/>
        <end position="902"/>
    </location>
</feature>
<dbReference type="SUPFAM" id="SSF56672">
    <property type="entry name" value="DNA/RNA polymerases"/>
    <property type="match status" value="1"/>
</dbReference>
<dbReference type="Pfam" id="PF11799">
    <property type="entry name" value="IMS_C"/>
    <property type="match status" value="1"/>
</dbReference>
<evidence type="ECO:0000313" key="22">
    <source>
        <dbReference type="Proteomes" id="UP000502823"/>
    </source>
</evidence>
<comment type="caution">
    <text evidence="21">The sequence shown here is derived from an EMBL/GenBank/DDBJ whole genome shotgun (WGS) entry which is preliminary data.</text>
</comment>
<dbReference type="SUPFAM" id="SSF100879">
    <property type="entry name" value="Lesion bypass DNA polymerase (Y-family), little finger domain"/>
    <property type="match status" value="1"/>
</dbReference>
<evidence type="ECO:0000256" key="11">
    <source>
        <dbReference type="ARBA" id="ARBA00022833"/>
    </source>
</evidence>
<dbReference type="InterPro" id="IPR041298">
    <property type="entry name" value="UBZ3"/>
</dbReference>
<dbReference type="Pfam" id="PF18439">
    <property type="entry name" value="zf_UBZ"/>
    <property type="match status" value="1"/>
</dbReference>
<dbReference type="Pfam" id="PF21704">
    <property type="entry name" value="POLH-Rev1_HhH"/>
    <property type="match status" value="1"/>
</dbReference>
<evidence type="ECO:0000256" key="15">
    <source>
        <dbReference type="ARBA" id="ARBA00023242"/>
    </source>
</evidence>
<evidence type="ECO:0000256" key="12">
    <source>
        <dbReference type="ARBA" id="ARBA00022842"/>
    </source>
</evidence>
<feature type="domain" description="UBZ3-type" evidence="20">
    <location>
        <begin position="823"/>
        <end position="857"/>
    </location>
</feature>
<dbReference type="GO" id="GO:0003684">
    <property type="term" value="F:damaged DNA binding"/>
    <property type="evidence" value="ECO:0007669"/>
    <property type="project" value="InterPro"/>
</dbReference>
<comment type="catalytic activity">
    <reaction evidence="17">
        <text>DNA(n) + a 2'-deoxyribonucleoside 5'-triphosphate = DNA(n+1) + diphosphate</text>
        <dbReference type="Rhea" id="RHEA:22508"/>
        <dbReference type="Rhea" id="RHEA-COMP:17339"/>
        <dbReference type="Rhea" id="RHEA-COMP:17340"/>
        <dbReference type="ChEBI" id="CHEBI:33019"/>
        <dbReference type="ChEBI" id="CHEBI:61560"/>
        <dbReference type="ChEBI" id="CHEBI:173112"/>
        <dbReference type="EC" id="2.7.7.7"/>
    </reaction>
</comment>
<dbReference type="GO" id="GO:0042276">
    <property type="term" value="P:error-prone translesion synthesis"/>
    <property type="evidence" value="ECO:0007669"/>
    <property type="project" value="TreeGrafter"/>
</dbReference>
<dbReference type="Gene3D" id="3.30.1490.100">
    <property type="entry name" value="DNA polymerase, Y-family, little finger domain"/>
    <property type="match status" value="1"/>
</dbReference>
<evidence type="ECO:0000256" key="6">
    <source>
        <dbReference type="ARBA" id="ARBA00022679"/>
    </source>
</evidence>
<dbReference type="PROSITE" id="PS51907">
    <property type="entry name" value="ZF_UBZ3"/>
    <property type="match status" value="1"/>
</dbReference>
<dbReference type="FunFam" id="3.40.1170.60:FF:000003">
    <property type="entry name" value="DNA polymerase eta"/>
    <property type="match status" value="1"/>
</dbReference>
<feature type="region of interest" description="Disordered" evidence="18">
    <location>
        <begin position="719"/>
        <end position="740"/>
    </location>
</feature>
<dbReference type="InterPro" id="IPR017961">
    <property type="entry name" value="DNA_pol_Y-fam_little_finger"/>
</dbReference>
<keyword evidence="13" id="KW-0832">Ubl conjugation</keyword>
<evidence type="ECO:0000256" key="3">
    <source>
        <dbReference type="ARBA" id="ARBA00004123"/>
    </source>
</evidence>
<keyword evidence="14" id="KW-0234">DNA repair</keyword>
<dbReference type="Gene3D" id="1.10.150.20">
    <property type="entry name" value="5' to 3' exonuclease, C-terminal subdomain"/>
    <property type="match status" value="1"/>
</dbReference>
<sequence>MSSTDLFGASCDISRMNRIITLVDMDCFYCQVETRLNPALRGKPLAVVQYNKWKGGGIIAVNYEARNFGVTRNMRGDEARKKCPNIELVHVPEVRGKADLTKYRDAGREVVDVFCQFSDCVQRASVDEAYIDVTEAVEQRISSFYRVQPSQLATTFVVGFTDTNSNDEETRLQGITSWLESVYELQDPAQLRLAVAGVIVEEMRAAIYQQTGFLCSAGISHNKILGKLACGLHKPNRQTVLPQAGVMELYKTLPIRKVRNLGGKFGCVVMEQLGCEVMADLLQFTKNQLQQRFDEKMGTWLYNIARGVDHDPVTKRLVSNSIGCCKNFPGRQALTTSMDVQFWLSKLSAEVAERLAKDLEENKRRAKLLTVSYHQDIDSRSISSSRSGPLTSYDPQKITADAFELVKKSNTGCAGAPDVWYPPLKYLGLSVGKFVSEDAAQNSTIHDFFKVTQKELNKEVNKNVTELNRVVHENINGMDNQEPGNNKPLRSLKNMYDADGSEITLSDKGKVSYTSSSFFMNYLKQHNVVKSAETSSDKVSVGMSENRSSDNIDQPVPKYVHGTDSDDDMFDSPVADTEKAKENKSDVHLRTTITNLNLDTSMSATKEHVNDTTKMWVSIEELFPDINNVDDDVVALLPAPLQKRLQSQIENAKHKSSSHKNAVSTITVLGDGKLMDAPDSLVVGSHKQSAAEDITDIKVCMHVDECVPESEREMQLCNRSKSSTSVNLLDHSDNQKDDLLSKSSHVLQRSKEENWDPIQVCDDIFPPEAKQQYLSASHISLSYRDESVRASTDIAGHSKADISYGVTSVRPGVPEENDVKDNMNVVAEACPHCRKAVPLSEYPEHLDFHTAEKLHEELNGRVVQVRTEVSTSTQHKKPSLEIPTKRKRGPLSKKSSVTDHDKKMRTITAFFTPK</sequence>
<evidence type="ECO:0000256" key="18">
    <source>
        <dbReference type="SAM" id="MobiDB-lite"/>
    </source>
</evidence>
<keyword evidence="6" id="KW-0808">Transferase</keyword>
<dbReference type="GO" id="GO:0003887">
    <property type="term" value="F:DNA-directed DNA polymerase activity"/>
    <property type="evidence" value="ECO:0007669"/>
    <property type="project" value="UniProtKB-EC"/>
</dbReference>
<feature type="compositionally biased region" description="Polar residues" evidence="18">
    <location>
        <begin position="541"/>
        <end position="552"/>
    </location>
</feature>
<dbReference type="GO" id="GO:0035861">
    <property type="term" value="C:site of double-strand break"/>
    <property type="evidence" value="ECO:0007669"/>
    <property type="project" value="TreeGrafter"/>
</dbReference>
<evidence type="ECO:0000313" key="21">
    <source>
        <dbReference type="EMBL" id="GFG39575.1"/>
    </source>
</evidence>
<dbReference type="InterPro" id="IPR052230">
    <property type="entry name" value="DNA_polymerase_eta"/>
</dbReference>
<evidence type="ECO:0000256" key="5">
    <source>
        <dbReference type="ARBA" id="ARBA00012417"/>
    </source>
</evidence>
<comment type="subcellular location">
    <subcellularLocation>
        <location evidence="3">Nucleus</location>
    </subcellularLocation>
</comment>
<dbReference type="Gene3D" id="3.40.1170.60">
    <property type="match status" value="1"/>
</dbReference>
<dbReference type="GO" id="GO:0008270">
    <property type="term" value="F:zinc ion binding"/>
    <property type="evidence" value="ECO:0007669"/>
    <property type="project" value="UniProtKB-KW"/>
</dbReference>
<dbReference type="GO" id="GO:0005634">
    <property type="term" value="C:nucleus"/>
    <property type="evidence" value="ECO:0007669"/>
    <property type="project" value="UniProtKB-SubCell"/>
</dbReference>
<dbReference type="PROSITE" id="PS50173">
    <property type="entry name" value="UMUC"/>
    <property type="match status" value="1"/>
</dbReference>
<dbReference type="InParanoid" id="A0A6L2Q9J1"/>
<evidence type="ECO:0000256" key="13">
    <source>
        <dbReference type="ARBA" id="ARBA00022843"/>
    </source>
</evidence>
<accession>A0A6L2Q9J1</accession>
<evidence type="ECO:0000256" key="4">
    <source>
        <dbReference type="ARBA" id="ARBA00010945"/>
    </source>
</evidence>
<name>A0A6L2Q9J1_COPFO</name>
<keyword evidence="11" id="KW-0862">Zinc</keyword>
<evidence type="ECO:0000259" key="20">
    <source>
        <dbReference type="PROSITE" id="PS51907"/>
    </source>
</evidence>
<evidence type="ECO:0000256" key="9">
    <source>
        <dbReference type="ARBA" id="ARBA00022763"/>
    </source>
</evidence>
<evidence type="ECO:0000256" key="17">
    <source>
        <dbReference type="ARBA" id="ARBA00049244"/>
    </source>
</evidence>
<feature type="domain" description="UmuC" evidence="19">
    <location>
        <begin position="20"/>
        <end position="262"/>
    </location>
</feature>
<evidence type="ECO:0000256" key="16">
    <source>
        <dbReference type="ARBA" id="ARBA00044975"/>
    </source>
</evidence>
<dbReference type="PANTHER" id="PTHR45873:SF1">
    <property type="entry name" value="DNA POLYMERASE ETA"/>
    <property type="match status" value="1"/>
</dbReference>
<dbReference type="Proteomes" id="UP000502823">
    <property type="component" value="Unassembled WGS sequence"/>
</dbReference>
<feature type="region of interest" description="Disordered" evidence="18">
    <location>
        <begin position="541"/>
        <end position="585"/>
    </location>
</feature>
<dbReference type="PANTHER" id="PTHR45873">
    <property type="entry name" value="DNA POLYMERASE ETA"/>
    <property type="match status" value="1"/>
</dbReference>
<keyword evidence="15" id="KW-0539">Nucleus</keyword>
<comment type="cofactor">
    <cofactor evidence="1">
        <name>Mn(2+)</name>
        <dbReference type="ChEBI" id="CHEBI:29035"/>
    </cofactor>
</comment>
<keyword evidence="10" id="KW-0863">Zinc-finger</keyword>
<dbReference type="FunFam" id="1.10.150.20:FF:000014">
    <property type="entry name" value="Polymerase (DNA directed), eta"/>
    <property type="match status" value="1"/>
</dbReference>
<dbReference type="GO" id="GO:0006281">
    <property type="term" value="P:DNA repair"/>
    <property type="evidence" value="ECO:0007669"/>
    <property type="project" value="UniProtKB-KW"/>
</dbReference>
<dbReference type="EC" id="2.7.7.7" evidence="5"/>
<proteinExistence type="inferred from homology"/>
<dbReference type="Gene3D" id="3.30.70.270">
    <property type="match status" value="1"/>
</dbReference>
<comment type="similarity">
    <text evidence="4">Belongs to the DNA polymerase type-Y family.</text>
</comment>
<keyword evidence="12" id="KW-0460">Magnesium</keyword>
<dbReference type="AlphaFoldDB" id="A0A6L2Q9J1"/>
<organism evidence="21 22">
    <name type="scientific">Coptotermes formosanus</name>
    <name type="common">Formosan subterranean termite</name>
    <dbReference type="NCBI Taxonomy" id="36987"/>
    <lineage>
        <taxon>Eukaryota</taxon>
        <taxon>Metazoa</taxon>
        <taxon>Ecdysozoa</taxon>
        <taxon>Arthropoda</taxon>
        <taxon>Hexapoda</taxon>
        <taxon>Insecta</taxon>
        <taxon>Pterygota</taxon>
        <taxon>Neoptera</taxon>
        <taxon>Polyneoptera</taxon>
        <taxon>Dictyoptera</taxon>
        <taxon>Blattodea</taxon>
        <taxon>Blattoidea</taxon>
        <taxon>Termitoidae</taxon>
        <taxon>Rhinotermitidae</taxon>
        <taxon>Coptotermes</taxon>
    </lineage>
</organism>
<dbReference type="InterPro" id="IPR036775">
    <property type="entry name" value="DNA_pol_Y-fam_lit_finger_sf"/>
</dbReference>
<keyword evidence="8" id="KW-0479">Metal-binding</keyword>
<comment type="cofactor">
    <cofactor evidence="2">
        <name>Mg(2+)</name>
        <dbReference type="ChEBI" id="CHEBI:18420"/>
    </cofactor>
</comment>
<dbReference type="InterPro" id="IPR001126">
    <property type="entry name" value="UmuC"/>
</dbReference>
<evidence type="ECO:0000256" key="2">
    <source>
        <dbReference type="ARBA" id="ARBA00001946"/>
    </source>
</evidence>
<evidence type="ECO:0000256" key="14">
    <source>
        <dbReference type="ARBA" id="ARBA00023204"/>
    </source>
</evidence>
<evidence type="ECO:0000259" key="19">
    <source>
        <dbReference type="PROSITE" id="PS50173"/>
    </source>
</evidence>
<gene>
    <name evidence="21" type="ORF">Cfor_01005</name>
</gene>
<evidence type="ECO:0000256" key="1">
    <source>
        <dbReference type="ARBA" id="ARBA00001936"/>
    </source>
</evidence>
<feature type="compositionally biased region" description="Basic and acidic residues" evidence="18">
    <location>
        <begin position="730"/>
        <end position="740"/>
    </location>
</feature>
<dbReference type="PIRSF" id="PIRSF036603">
    <property type="entry name" value="DPol_eta"/>
    <property type="match status" value="1"/>
</dbReference>
<reference evidence="22" key="1">
    <citation type="submission" date="2020-01" db="EMBL/GenBank/DDBJ databases">
        <title>Draft genome sequence of the Termite Coptotermes fromosanus.</title>
        <authorList>
            <person name="Itakura S."/>
            <person name="Yosikawa Y."/>
            <person name="Umezawa K."/>
        </authorList>
    </citation>
    <scope>NUCLEOTIDE SEQUENCE [LARGE SCALE GENOMIC DNA]</scope>
</reference>
<dbReference type="FunFam" id="3.30.1490.100:FF:000007">
    <property type="entry name" value="DNA polymerase eta"/>
    <property type="match status" value="1"/>
</dbReference>
<evidence type="ECO:0000256" key="7">
    <source>
        <dbReference type="ARBA" id="ARBA00022695"/>
    </source>
</evidence>
<dbReference type="InterPro" id="IPR043502">
    <property type="entry name" value="DNA/RNA_pol_sf"/>
</dbReference>
<dbReference type="OrthoDB" id="5723at2759"/>
<keyword evidence="22" id="KW-1185">Reference proteome</keyword>
<evidence type="ECO:0000256" key="8">
    <source>
        <dbReference type="ARBA" id="ARBA00022723"/>
    </source>
</evidence>
<feature type="compositionally biased region" description="Basic and acidic residues" evidence="18">
    <location>
        <begin position="576"/>
        <end position="585"/>
    </location>
</feature>
<dbReference type="EMBL" id="BLKM01000907">
    <property type="protein sequence ID" value="GFG39575.1"/>
    <property type="molecule type" value="Genomic_DNA"/>
</dbReference>
<keyword evidence="9" id="KW-0227">DNA damage</keyword>
<dbReference type="Pfam" id="PF00817">
    <property type="entry name" value="IMS"/>
    <property type="match status" value="1"/>
</dbReference>
<dbReference type="InterPro" id="IPR043128">
    <property type="entry name" value="Rev_trsase/Diguanyl_cyclase"/>
</dbReference>
<dbReference type="FunCoup" id="A0A6L2Q9J1">
    <property type="interactions" value="1395"/>
</dbReference>
<keyword evidence="7" id="KW-0548">Nucleotidyltransferase</keyword>
<evidence type="ECO:0000256" key="10">
    <source>
        <dbReference type="ARBA" id="ARBA00022771"/>
    </source>
</evidence>
<protein>
    <recommendedName>
        <fullName evidence="16">DNA polymerase eta</fullName>
        <ecNumber evidence="5">2.7.7.7</ecNumber>
    </recommendedName>
</protein>
<dbReference type="GO" id="GO:0005657">
    <property type="term" value="C:replication fork"/>
    <property type="evidence" value="ECO:0007669"/>
    <property type="project" value="TreeGrafter"/>
</dbReference>